<dbReference type="Pfam" id="PF13377">
    <property type="entry name" value="Peripla_BP_3"/>
    <property type="match status" value="1"/>
</dbReference>
<dbReference type="InterPro" id="IPR000843">
    <property type="entry name" value="HTH_LacI"/>
</dbReference>
<dbReference type="CDD" id="cd06267">
    <property type="entry name" value="PBP1_LacI_sugar_binding-like"/>
    <property type="match status" value="1"/>
</dbReference>
<dbReference type="SUPFAM" id="SSF47413">
    <property type="entry name" value="lambda repressor-like DNA-binding domains"/>
    <property type="match status" value="1"/>
</dbReference>
<dbReference type="GO" id="GO:0003700">
    <property type="term" value="F:DNA-binding transcription factor activity"/>
    <property type="evidence" value="ECO:0007669"/>
    <property type="project" value="TreeGrafter"/>
</dbReference>
<dbReference type="RefSeq" id="WP_022859919.1">
    <property type="nucleotide sequence ID" value="NZ_JGZB01000004.1"/>
</dbReference>
<dbReference type="PROSITE" id="PS50932">
    <property type="entry name" value="HTH_LACI_2"/>
    <property type="match status" value="1"/>
</dbReference>
<sequence length="349" mass="37766">MVRQLHGSPSSITDVAALANVSIATVSRVLSGKRAKNDDISRRVREAAAQLDYSVNRAASSLRGTTTKMVGVVVPSTYDLFCSALIDALEPVIDDHSDQLILGLGATHDLQMSRIESLVDRNVDGLVVVCAPDTDLTDVFDRHAGQLPIVQIGEGRRSVHTSSVTIDQALSMEQVISHLATLNVKSVAYLAGEQFSFESAEMLSMLHTQLRAFGLTTQPSWNQFGPATVERGFNATMRILATDRPDAIVCVDDNVAFGAMVAIRALRLRVPQDIKVIGANDSPLSRESNPTLTTLRPPFEQIADEAMRLIERGPSYTSHISLVSQLIVRESTLGTAADMERQITSGADE</sequence>
<keyword evidence="1" id="KW-0805">Transcription regulation</keyword>
<protein>
    <submittedName>
        <fullName evidence="5">LacI-type transcriptional regulator</fullName>
    </submittedName>
</protein>
<dbReference type="SMART" id="SM00354">
    <property type="entry name" value="HTH_LACI"/>
    <property type="match status" value="1"/>
</dbReference>
<evidence type="ECO:0000256" key="2">
    <source>
        <dbReference type="ARBA" id="ARBA00023125"/>
    </source>
</evidence>
<keyword evidence="3" id="KW-0804">Transcription</keyword>
<reference evidence="5 6" key="1">
    <citation type="submission" date="2014-03" db="EMBL/GenBank/DDBJ databases">
        <title>Genomics of Bifidobacteria.</title>
        <authorList>
            <person name="Ventura M."/>
            <person name="Milani C."/>
            <person name="Lugli G.A."/>
        </authorList>
    </citation>
    <scope>NUCLEOTIDE SEQUENCE [LARGE SCALE GENOMIC DNA]</scope>
    <source>
        <strain evidence="5 6">LMG 11591</strain>
    </source>
</reference>
<keyword evidence="2" id="KW-0238">DNA-binding</keyword>
<dbReference type="AlphaFoldDB" id="A0A087BAV9"/>
<keyword evidence="6" id="KW-1185">Reference proteome</keyword>
<dbReference type="PANTHER" id="PTHR30146:SF109">
    <property type="entry name" value="HTH-TYPE TRANSCRIPTIONAL REGULATOR GALS"/>
    <property type="match status" value="1"/>
</dbReference>
<organism evidence="5 6">
    <name type="scientific">Bifidobacterium magnum</name>
    <dbReference type="NCBI Taxonomy" id="1692"/>
    <lineage>
        <taxon>Bacteria</taxon>
        <taxon>Bacillati</taxon>
        <taxon>Actinomycetota</taxon>
        <taxon>Actinomycetes</taxon>
        <taxon>Bifidobacteriales</taxon>
        <taxon>Bifidobacteriaceae</taxon>
        <taxon>Bifidobacterium</taxon>
    </lineage>
</organism>
<proteinExistence type="predicted"/>
<dbReference type="Proteomes" id="UP000029052">
    <property type="component" value="Unassembled WGS sequence"/>
</dbReference>
<evidence type="ECO:0000313" key="5">
    <source>
        <dbReference type="EMBL" id="KFI68159.1"/>
    </source>
</evidence>
<dbReference type="Gene3D" id="3.40.50.2300">
    <property type="match status" value="2"/>
</dbReference>
<dbReference type="Gene3D" id="1.10.260.40">
    <property type="entry name" value="lambda repressor-like DNA-binding domains"/>
    <property type="match status" value="1"/>
</dbReference>
<dbReference type="PANTHER" id="PTHR30146">
    <property type="entry name" value="LACI-RELATED TRANSCRIPTIONAL REPRESSOR"/>
    <property type="match status" value="1"/>
</dbReference>
<dbReference type="InterPro" id="IPR028082">
    <property type="entry name" value="Peripla_BP_I"/>
</dbReference>
<dbReference type="InterPro" id="IPR046335">
    <property type="entry name" value="LacI/GalR-like_sensor"/>
</dbReference>
<dbReference type="SUPFAM" id="SSF53822">
    <property type="entry name" value="Periplasmic binding protein-like I"/>
    <property type="match status" value="1"/>
</dbReference>
<dbReference type="eggNOG" id="COG1609">
    <property type="taxonomic scope" value="Bacteria"/>
</dbReference>
<name>A0A087BAV9_9BIFI</name>
<evidence type="ECO:0000256" key="3">
    <source>
        <dbReference type="ARBA" id="ARBA00023163"/>
    </source>
</evidence>
<dbReference type="CDD" id="cd01392">
    <property type="entry name" value="HTH_LacI"/>
    <property type="match status" value="1"/>
</dbReference>
<feature type="domain" description="HTH lacI-type" evidence="4">
    <location>
        <begin position="10"/>
        <end position="64"/>
    </location>
</feature>
<dbReference type="GO" id="GO:0000976">
    <property type="term" value="F:transcription cis-regulatory region binding"/>
    <property type="evidence" value="ECO:0007669"/>
    <property type="project" value="TreeGrafter"/>
</dbReference>
<evidence type="ECO:0000313" key="6">
    <source>
        <dbReference type="Proteomes" id="UP000029052"/>
    </source>
</evidence>
<dbReference type="EMBL" id="JGZB01000004">
    <property type="protein sequence ID" value="KFI68159.1"/>
    <property type="molecule type" value="Genomic_DNA"/>
</dbReference>
<evidence type="ECO:0000259" key="4">
    <source>
        <dbReference type="PROSITE" id="PS50932"/>
    </source>
</evidence>
<dbReference type="STRING" id="1692.BMAGN_0107"/>
<dbReference type="PROSITE" id="PS00356">
    <property type="entry name" value="HTH_LACI_1"/>
    <property type="match status" value="1"/>
</dbReference>
<evidence type="ECO:0000256" key="1">
    <source>
        <dbReference type="ARBA" id="ARBA00023015"/>
    </source>
</evidence>
<gene>
    <name evidence="5" type="ORF">BMAGN_0107</name>
</gene>
<dbReference type="Pfam" id="PF00356">
    <property type="entry name" value="LacI"/>
    <property type="match status" value="1"/>
</dbReference>
<dbReference type="InterPro" id="IPR010982">
    <property type="entry name" value="Lambda_DNA-bd_dom_sf"/>
</dbReference>
<comment type="caution">
    <text evidence="5">The sequence shown here is derived from an EMBL/GenBank/DDBJ whole genome shotgun (WGS) entry which is preliminary data.</text>
</comment>
<accession>A0A087BAV9</accession>